<protein>
    <recommendedName>
        <fullName evidence="8">DDE Tnp4 domain-containing protein</fullName>
    </recommendedName>
</protein>
<dbReference type="InterPro" id="IPR045249">
    <property type="entry name" value="HARBI1-like"/>
</dbReference>
<keyword evidence="5" id="KW-0479">Metal-binding</keyword>
<evidence type="ECO:0000256" key="5">
    <source>
        <dbReference type="ARBA" id="ARBA00022723"/>
    </source>
</evidence>
<evidence type="ECO:0000256" key="3">
    <source>
        <dbReference type="ARBA" id="ARBA00006958"/>
    </source>
</evidence>
<sequence>MHKECVVYLCEELNEALKPINAVDGLPVHIKVLTSIRLLADGSYQRGMGQDHGMAVAQTTVSKYLAQVTGAIVRILMSKWISFPGVEQARKNVATGFLAKHDLPDILGAIDCTHVDIFPPPFPTGVQYKNRKGRTTINVQLVVDVECRIININARYPGRVHDQFIFNNSKVKLEMKRLYESRIGQYYLLGDSGYALEPWLMTPDLEAAPNSSAEKYNKWHCQVRNCSGKNKWVSQRHIPEPRH</sequence>
<comment type="similarity">
    <text evidence="3">Belongs to the HARBI1 family.</text>
</comment>
<dbReference type="GO" id="GO:0004518">
    <property type="term" value="F:nuclease activity"/>
    <property type="evidence" value="ECO:0007669"/>
    <property type="project" value="UniProtKB-KW"/>
</dbReference>
<dbReference type="GO" id="GO:0016787">
    <property type="term" value="F:hydrolase activity"/>
    <property type="evidence" value="ECO:0007669"/>
    <property type="project" value="UniProtKB-KW"/>
</dbReference>
<comment type="subcellular location">
    <subcellularLocation>
        <location evidence="2">Nucleus</location>
    </subcellularLocation>
</comment>
<evidence type="ECO:0000256" key="7">
    <source>
        <dbReference type="ARBA" id="ARBA00023242"/>
    </source>
</evidence>
<evidence type="ECO:0000256" key="2">
    <source>
        <dbReference type="ARBA" id="ARBA00004123"/>
    </source>
</evidence>
<keyword evidence="10" id="KW-1185">Reference proteome</keyword>
<dbReference type="GO" id="GO:0046872">
    <property type="term" value="F:metal ion binding"/>
    <property type="evidence" value="ECO:0007669"/>
    <property type="project" value="UniProtKB-KW"/>
</dbReference>
<evidence type="ECO:0000256" key="4">
    <source>
        <dbReference type="ARBA" id="ARBA00022722"/>
    </source>
</evidence>
<evidence type="ECO:0000313" key="10">
    <source>
        <dbReference type="Proteomes" id="UP001314205"/>
    </source>
</evidence>
<dbReference type="AlphaFoldDB" id="A0AAV1M7Z8"/>
<dbReference type="PANTHER" id="PTHR22930:SF250">
    <property type="entry name" value="NUCLEASE HARBI1-LIKE PROTEIN"/>
    <property type="match status" value="1"/>
</dbReference>
<comment type="caution">
    <text evidence="9">The sequence shown here is derived from an EMBL/GenBank/DDBJ whole genome shotgun (WGS) entry which is preliminary data.</text>
</comment>
<dbReference type="PANTHER" id="PTHR22930">
    <property type="match status" value="1"/>
</dbReference>
<keyword evidence="7" id="KW-0539">Nucleus</keyword>
<evidence type="ECO:0000256" key="6">
    <source>
        <dbReference type="ARBA" id="ARBA00022801"/>
    </source>
</evidence>
<gene>
    <name evidence="9" type="ORF">PARMNEM_LOCUS22109</name>
</gene>
<evidence type="ECO:0000313" key="9">
    <source>
        <dbReference type="EMBL" id="CAK1603803.1"/>
    </source>
</evidence>
<dbReference type="Proteomes" id="UP001314205">
    <property type="component" value="Unassembled WGS sequence"/>
</dbReference>
<keyword evidence="6" id="KW-0378">Hydrolase</keyword>
<proteinExistence type="inferred from homology"/>
<dbReference type="InterPro" id="IPR027806">
    <property type="entry name" value="HARBI1_dom"/>
</dbReference>
<accession>A0AAV1M7Z8</accession>
<organism evidence="9 10">
    <name type="scientific">Parnassius mnemosyne</name>
    <name type="common">clouded apollo</name>
    <dbReference type="NCBI Taxonomy" id="213953"/>
    <lineage>
        <taxon>Eukaryota</taxon>
        <taxon>Metazoa</taxon>
        <taxon>Ecdysozoa</taxon>
        <taxon>Arthropoda</taxon>
        <taxon>Hexapoda</taxon>
        <taxon>Insecta</taxon>
        <taxon>Pterygota</taxon>
        <taxon>Neoptera</taxon>
        <taxon>Endopterygota</taxon>
        <taxon>Lepidoptera</taxon>
        <taxon>Glossata</taxon>
        <taxon>Ditrysia</taxon>
        <taxon>Papilionoidea</taxon>
        <taxon>Papilionidae</taxon>
        <taxon>Parnassiinae</taxon>
        <taxon>Parnassini</taxon>
        <taxon>Parnassius</taxon>
        <taxon>Driopa</taxon>
    </lineage>
</organism>
<dbReference type="Pfam" id="PF13359">
    <property type="entry name" value="DDE_Tnp_4"/>
    <property type="match status" value="1"/>
</dbReference>
<reference evidence="9 10" key="1">
    <citation type="submission" date="2023-11" db="EMBL/GenBank/DDBJ databases">
        <authorList>
            <person name="Hedman E."/>
            <person name="Englund M."/>
            <person name="Stromberg M."/>
            <person name="Nyberg Akerstrom W."/>
            <person name="Nylinder S."/>
            <person name="Jareborg N."/>
            <person name="Kallberg Y."/>
            <person name="Kronander E."/>
        </authorList>
    </citation>
    <scope>NUCLEOTIDE SEQUENCE [LARGE SCALE GENOMIC DNA]</scope>
</reference>
<name>A0AAV1M7Z8_9NEOP</name>
<comment type="cofactor">
    <cofactor evidence="1">
        <name>a divalent metal cation</name>
        <dbReference type="ChEBI" id="CHEBI:60240"/>
    </cofactor>
</comment>
<feature type="domain" description="DDE Tnp4" evidence="8">
    <location>
        <begin position="110"/>
        <end position="225"/>
    </location>
</feature>
<evidence type="ECO:0000256" key="1">
    <source>
        <dbReference type="ARBA" id="ARBA00001968"/>
    </source>
</evidence>
<keyword evidence="4" id="KW-0540">Nuclease</keyword>
<dbReference type="EMBL" id="CAVLGL010000159">
    <property type="protein sequence ID" value="CAK1603803.1"/>
    <property type="molecule type" value="Genomic_DNA"/>
</dbReference>
<evidence type="ECO:0000259" key="8">
    <source>
        <dbReference type="Pfam" id="PF13359"/>
    </source>
</evidence>
<dbReference type="GO" id="GO:0005634">
    <property type="term" value="C:nucleus"/>
    <property type="evidence" value="ECO:0007669"/>
    <property type="project" value="UniProtKB-SubCell"/>
</dbReference>